<dbReference type="NCBIfam" id="TIGR02595">
    <property type="entry name" value="PEP_CTERM"/>
    <property type="match status" value="1"/>
</dbReference>
<evidence type="ECO:0000313" key="2">
    <source>
        <dbReference type="EMBL" id="MBC2595446.1"/>
    </source>
</evidence>
<dbReference type="InterPro" id="IPR013424">
    <property type="entry name" value="Ice-binding_C"/>
</dbReference>
<feature type="transmembrane region" description="Helical" evidence="1">
    <location>
        <begin position="258"/>
        <end position="274"/>
    </location>
</feature>
<proteinExistence type="predicted"/>
<evidence type="ECO:0000256" key="1">
    <source>
        <dbReference type="SAM" id="Phobius"/>
    </source>
</evidence>
<reference evidence="2 3" key="1">
    <citation type="submission" date="2020-07" db="EMBL/GenBank/DDBJ databases">
        <authorList>
            <person name="Feng X."/>
        </authorList>
    </citation>
    <scope>NUCLEOTIDE SEQUENCE [LARGE SCALE GENOMIC DNA]</scope>
    <source>
        <strain evidence="2 3">JCM31066</strain>
    </source>
</reference>
<keyword evidence="1" id="KW-0812">Transmembrane</keyword>
<sequence length="286" mass="30254">MNITQLSLLTAFSLSSLTYGQVVFSENFSSQTVGEQPTATAVRPTSNSPDLYAEVVTGAANGAGGGVGNGLKLYDNDASSALAYENNFVSSTANQLSAVHISYDLAWEADMESSFYYRFSTGLYSDSTGSTLNSNGNILYEVRWYGDGSFYVRGASGNSSAAEKLVVGSAYAVDIYINDSDTSTLDYMNPSGSTITLAANSFAVYLDGVLIRSDGLYALGTGDNNLGRTGVVSFGNSVGLDYTLDNLVVTNLSAVPEPSFYAGMAGVLAFLFVLRKRARRAMEQNA</sequence>
<accession>A0A842HIM7</accession>
<dbReference type="Proteomes" id="UP000546464">
    <property type="component" value="Unassembled WGS sequence"/>
</dbReference>
<name>A0A842HIM7_9BACT</name>
<protein>
    <submittedName>
        <fullName evidence="2">PEP-CTERM sorting domain-containing protein</fullName>
    </submittedName>
</protein>
<evidence type="ECO:0000313" key="3">
    <source>
        <dbReference type="Proteomes" id="UP000546464"/>
    </source>
</evidence>
<dbReference type="AlphaFoldDB" id="A0A842HIM7"/>
<dbReference type="EMBL" id="JACHVB010000042">
    <property type="protein sequence ID" value="MBC2595446.1"/>
    <property type="molecule type" value="Genomic_DNA"/>
</dbReference>
<keyword evidence="1" id="KW-1133">Transmembrane helix</keyword>
<gene>
    <name evidence="2" type="ORF">H5P28_14360</name>
</gene>
<dbReference type="RefSeq" id="WP_185676402.1">
    <property type="nucleotide sequence ID" value="NZ_JACHVB010000042.1"/>
</dbReference>
<keyword evidence="1" id="KW-0472">Membrane</keyword>
<organism evidence="2 3">
    <name type="scientific">Ruficoccus amylovorans</name>
    <dbReference type="NCBI Taxonomy" id="1804625"/>
    <lineage>
        <taxon>Bacteria</taxon>
        <taxon>Pseudomonadati</taxon>
        <taxon>Verrucomicrobiota</taxon>
        <taxon>Opitutia</taxon>
        <taxon>Puniceicoccales</taxon>
        <taxon>Cerasicoccaceae</taxon>
        <taxon>Ruficoccus</taxon>
    </lineage>
</organism>
<comment type="caution">
    <text evidence="2">The sequence shown here is derived from an EMBL/GenBank/DDBJ whole genome shotgun (WGS) entry which is preliminary data.</text>
</comment>
<keyword evidence="3" id="KW-1185">Reference proteome</keyword>